<dbReference type="GO" id="GO:0007156">
    <property type="term" value="P:homophilic cell adhesion via plasma membrane adhesion molecules"/>
    <property type="evidence" value="ECO:0007669"/>
    <property type="project" value="TreeGrafter"/>
</dbReference>
<keyword evidence="1" id="KW-0393">Immunoglobulin domain</keyword>
<dbReference type="Pfam" id="PF13927">
    <property type="entry name" value="Ig_3"/>
    <property type="match status" value="1"/>
</dbReference>
<name>A0A9J6DXV4_RHIMP</name>
<reference evidence="3" key="2">
    <citation type="submission" date="2021-09" db="EMBL/GenBank/DDBJ databases">
        <authorList>
            <person name="Jia N."/>
            <person name="Wang J."/>
            <person name="Shi W."/>
            <person name="Du L."/>
            <person name="Sun Y."/>
            <person name="Zhan W."/>
            <person name="Jiang J."/>
            <person name="Wang Q."/>
            <person name="Zhang B."/>
            <person name="Ji P."/>
            <person name="Sakyi L.B."/>
            <person name="Cui X."/>
            <person name="Yuan T."/>
            <person name="Jiang B."/>
            <person name="Yang W."/>
            <person name="Lam T.T.-Y."/>
            <person name="Chang Q."/>
            <person name="Ding S."/>
            <person name="Wang X."/>
            <person name="Zhu J."/>
            <person name="Ruan X."/>
            <person name="Zhao L."/>
            <person name="Wei J."/>
            <person name="Que T."/>
            <person name="Du C."/>
            <person name="Cheng J."/>
            <person name="Dai P."/>
            <person name="Han X."/>
            <person name="Huang E."/>
            <person name="Gao Y."/>
            <person name="Liu J."/>
            <person name="Shao H."/>
            <person name="Ye R."/>
            <person name="Li L."/>
            <person name="Wei W."/>
            <person name="Wang X."/>
            <person name="Wang C."/>
            <person name="Huo Q."/>
            <person name="Li W."/>
            <person name="Guo W."/>
            <person name="Chen H."/>
            <person name="Chen S."/>
            <person name="Zhou L."/>
            <person name="Zhou L."/>
            <person name="Ni X."/>
            <person name="Tian J."/>
            <person name="Zhou Y."/>
            <person name="Sheng Y."/>
            <person name="Liu T."/>
            <person name="Pan Y."/>
            <person name="Xia L."/>
            <person name="Li J."/>
            <person name="Zhao F."/>
            <person name="Cao W."/>
        </authorList>
    </citation>
    <scope>NUCLEOTIDE SEQUENCE</scope>
    <source>
        <strain evidence="3">Rmic-2018</strain>
        <tissue evidence="3">Larvae</tissue>
    </source>
</reference>
<protein>
    <recommendedName>
        <fullName evidence="2">Ig-like domain-containing protein</fullName>
    </recommendedName>
</protein>
<dbReference type="PANTHER" id="PTHR10075:SF100">
    <property type="entry name" value="FASCICLIN-2"/>
    <property type="match status" value="1"/>
</dbReference>
<dbReference type="InterPro" id="IPR013098">
    <property type="entry name" value="Ig_I-set"/>
</dbReference>
<dbReference type="InterPro" id="IPR036179">
    <property type="entry name" value="Ig-like_dom_sf"/>
</dbReference>
<reference evidence="3" key="1">
    <citation type="journal article" date="2020" name="Cell">
        <title>Large-Scale Comparative Analyses of Tick Genomes Elucidate Their Genetic Diversity and Vector Capacities.</title>
        <authorList>
            <consortium name="Tick Genome and Microbiome Consortium (TIGMIC)"/>
            <person name="Jia N."/>
            <person name="Wang J."/>
            <person name="Shi W."/>
            <person name="Du L."/>
            <person name="Sun Y."/>
            <person name="Zhan W."/>
            <person name="Jiang J.F."/>
            <person name="Wang Q."/>
            <person name="Zhang B."/>
            <person name="Ji P."/>
            <person name="Bell-Sakyi L."/>
            <person name="Cui X.M."/>
            <person name="Yuan T.T."/>
            <person name="Jiang B.G."/>
            <person name="Yang W.F."/>
            <person name="Lam T.T."/>
            <person name="Chang Q.C."/>
            <person name="Ding S.J."/>
            <person name="Wang X.J."/>
            <person name="Zhu J.G."/>
            <person name="Ruan X.D."/>
            <person name="Zhao L."/>
            <person name="Wei J.T."/>
            <person name="Ye R.Z."/>
            <person name="Que T.C."/>
            <person name="Du C.H."/>
            <person name="Zhou Y.H."/>
            <person name="Cheng J.X."/>
            <person name="Dai P.F."/>
            <person name="Guo W.B."/>
            <person name="Han X.H."/>
            <person name="Huang E.J."/>
            <person name="Li L.F."/>
            <person name="Wei W."/>
            <person name="Gao Y.C."/>
            <person name="Liu J.Z."/>
            <person name="Shao H.Z."/>
            <person name="Wang X."/>
            <person name="Wang C.C."/>
            <person name="Yang T.C."/>
            <person name="Huo Q.B."/>
            <person name="Li W."/>
            <person name="Chen H.Y."/>
            <person name="Chen S.E."/>
            <person name="Zhou L.G."/>
            <person name="Ni X.B."/>
            <person name="Tian J.H."/>
            <person name="Sheng Y."/>
            <person name="Liu T."/>
            <person name="Pan Y.S."/>
            <person name="Xia L.Y."/>
            <person name="Li J."/>
            <person name="Zhao F."/>
            <person name="Cao W.C."/>
        </authorList>
    </citation>
    <scope>NUCLEOTIDE SEQUENCE</scope>
    <source>
        <strain evidence="3">Rmic-2018</strain>
    </source>
</reference>
<keyword evidence="4" id="KW-1185">Reference proteome</keyword>
<accession>A0A9J6DXV4</accession>
<dbReference type="AlphaFoldDB" id="A0A9J6DXV4"/>
<dbReference type="GO" id="GO:0098632">
    <property type="term" value="F:cell-cell adhesion mediator activity"/>
    <property type="evidence" value="ECO:0007669"/>
    <property type="project" value="TreeGrafter"/>
</dbReference>
<dbReference type="GO" id="GO:0007411">
    <property type="term" value="P:axon guidance"/>
    <property type="evidence" value="ECO:0007669"/>
    <property type="project" value="TreeGrafter"/>
</dbReference>
<dbReference type="InterPro" id="IPR013783">
    <property type="entry name" value="Ig-like_fold"/>
</dbReference>
<dbReference type="Pfam" id="PF07679">
    <property type="entry name" value="I-set"/>
    <property type="match status" value="1"/>
</dbReference>
<dbReference type="Gene3D" id="2.60.40.10">
    <property type="entry name" value="Immunoglobulins"/>
    <property type="match status" value="2"/>
</dbReference>
<gene>
    <name evidence="3" type="ORF">HPB51_025442</name>
</gene>
<dbReference type="PANTHER" id="PTHR10075">
    <property type="entry name" value="BASIGIN RELATED"/>
    <property type="match status" value="1"/>
</dbReference>
<sequence length="373" mass="41072">MVSFCSIEEQETPDGKEAAAKRNAINGLGVDRGEGVQIYLSGPGGCPFLQTHVGSPVRSGSLHLPGALLVRAVKESDQGRYTCLANNSVGEDRTDTELLVRRLDTGFSSPLLQAPAPSNPINAANLVRRKISVTYANASVLVLPEEARVDIGRAVTFNCSARGFRGTVASTWWVHDGTPLKTSPPRVSLRSDDQRLHISNVMREDAGIYQCFVRYGDATAQASAQLRLREVHSKRSVQNRVSRRWNGQNSYLKSRKGNQSPALRLANPKNSCIAWQPWDTFIIDSFFFLPTAPFIQRVNVSLRGKTIERRENTRPCRVVATVCLEAPEKEEPEHEICPLSAQRVAVAGAWMRFFCGALDDSLLACVRVSVLPT</sequence>
<evidence type="ECO:0000313" key="3">
    <source>
        <dbReference type="EMBL" id="KAH8026828.1"/>
    </source>
</evidence>
<dbReference type="InterPro" id="IPR007110">
    <property type="entry name" value="Ig-like_dom"/>
</dbReference>
<dbReference type="InterPro" id="IPR003598">
    <property type="entry name" value="Ig_sub2"/>
</dbReference>
<organism evidence="3 4">
    <name type="scientific">Rhipicephalus microplus</name>
    <name type="common">Cattle tick</name>
    <name type="synonym">Boophilus microplus</name>
    <dbReference type="NCBI Taxonomy" id="6941"/>
    <lineage>
        <taxon>Eukaryota</taxon>
        <taxon>Metazoa</taxon>
        <taxon>Ecdysozoa</taxon>
        <taxon>Arthropoda</taxon>
        <taxon>Chelicerata</taxon>
        <taxon>Arachnida</taxon>
        <taxon>Acari</taxon>
        <taxon>Parasitiformes</taxon>
        <taxon>Ixodida</taxon>
        <taxon>Ixodoidea</taxon>
        <taxon>Ixodidae</taxon>
        <taxon>Rhipicephalinae</taxon>
        <taxon>Rhipicephalus</taxon>
        <taxon>Boophilus</taxon>
    </lineage>
</organism>
<dbReference type="SMART" id="SM00409">
    <property type="entry name" value="IG"/>
    <property type="match status" value="2"/>
</dbReference>
<dbReference type="GO" id="GO:0005886">
    <property type="term" value="C:plasma membrane"/>
    <property type="evidence" value="ECO:0007669"/>
    <property type="project" value="TreeGrafter"/>
</dbReference>
<dbReference type="SMART" id="SM00408">
    <property type="entry name" value="IGc2"/>
    <property type="match status" value="2"/>
</dbReference>
<evidence type="ECO:0000313" key="4">
    <source>
        <dbReference type="Proteomes" id="UP000821866"/>
    </source>
</evidence>
<dbReference type="SUPFAM" id="SSF48726">
    <property type="entry name" value="Immunoglobulin"/>
    <property type="match status" value="2"/>
</dbReference>
<comment type="caution">
    <text evidence="3">The sequence shown here is derived from an EMBL/GenBank/DDBJ whole genome shotgun (WGS) entry which is preliminary data.</text>
</comment>
<dbReference type="GO" id="GO:0070593">
    <property type="term" value="P:dendrite self-avoidance"/>
    <property type="evidence" value="ECO:0007669"/>
    <property type="project" value="TreeGrafter"/>
</dbReference>
<evidence type="ECO:0000259" key="2">
    <source>
        <dbReference type="PROSITE" id="PS50835"/>
    </source>
</evidence>
<dbReference type="GO" id="GO:0030424">
    <property type="term" value="C:axon"/>
    <property type="evidence" value="ECO:0007669"/>
    <property type="project" value="TreeGrafter"/>
</dbReference>
<feature type="domain" description="Ig-like" evidence="2">
    <location>
        <begin position="138"/>
        <end position="227"/>
    </location>
</feature>
<dbReference type="EMBL" id="JABSTU010000007">
    <property type="protein sequence ID" value="KAH8026828.1"/>
    <property type="molecule type" value="Genomic_DNA"/>
</dbReference>
<evidence type="ECO:0000256" key="1">
    <source>
        <dbReference type="ARBA" id="ARBA00023319"/>
    </source>
</evidence>
<proteinExistence type="predicted"/>
<dbReference type="InterPro" id="IPR003599">
    <property type="entry name" value="Ig_sub"/>
</dbReference>
<dbReference type="Proteomes" id="UP000821866">
    <property type="component" value="Unassembled WGS sequence"/>
</dbReference>
<dbReference type="PROSITE" id="PS50835">
    <property type="entry name" value="IG_LIKE"/>
    <property type="match status" value="1"/>
</dbReference>